<name>A0A4U1JIN6_RHOCA</name>
<dbReference type="GO" id="GO:0005524">
    <property type="term" value="F:ATP binding"/>
    <property type="evidence" value="ECO:0007669"/>
    <property type="project" value="InterPro"/>
</dbReference>
<evidence type="ECO:0000259" key="1">
    <source>
        <dbReference type="SMART" id="SM00382"/>
    </source>
</evidence>
<dbReference type="GO" id="GO:0006508">
    <property type="term" value="P:proteolysis"/>
    <property type="evidence" value="ECO:0007669"/>
    <property type="project" value="InterPro"/>
</dbReference>
<dbReference type="GO" id="GO:0016887">
    <property type="term" value="F:ATP hydrolysis activity"/>
    <property type="evidence" value="ECO:0007669"/>
    <property type="project" value="InterPro"/>
</dbReference>
<protein>
    <submittedName>
        <fullName evidence="2">AAA family ATPase</fullName>
    </submittedName>
</protein>
<dbReference type="SUPFAM" id="SSF140990">
    <property type="entry name" value="FtsH protease domain-like"/>
    <property type="match status" value="1"/>
</dbReference>
<dbReference type="GO" id="GO:0004176">
    <property type="term" value="F:ATP-dependent peptidase activity"/>
    <property type="evidence" value="ECO:0007669"/>
    <property type="project" value="InterPro"/>
</dbReference>
<dbReference type="InterPro" id="IPR003593">
    <property type="entry name" value="AAA+_ATPase"/>
</dbReference>
<dbReference type="SUPFAM" id="SSF52540">
    <property type="entry name" value="P-loop containing nucleoside triphosphate hydrolases"/>
    <property type="match status" value="1"/>
</dbReference>
<dbReference type="InterPro" id="IPR037219">
    <property type="entry name" value="Peptidase_M41-like"/>
</dbReference>
<evidence type="ECO:0000313" key="3">
    <source>
        <dbReference type="Proteomes" id="UP000310597"/>
    </source>
</evidence>
<dbReference type="Pfam" id="PF00004">
    <property type="entry name" value="AAA"/>
    <property type="match status" value="1"/>
</dbReference>
<sequence>MEAAMIPTDVQQLAPWHAVADAIFARIDVPPDLPGPAEAAATAAVSDSIEAQSDPRQMTREELDAWIDEPLVPAPKAPAPPPVRPQMGLRARLLLLRLAAGIGTMDQLAAFSAPAALTVIEGTSWDQARDTVGLLTDHVLPASCVAAGSGARANHRVLRPETSSRPPLSAADAERFAEAIRSSLTHPDPVVILLPIGVTLDPSIMACAPMRIRAAPISSAILAVFWRATVTDLAPEHLADAVAILPPDGHLAGLPETVVLHALRAGDPVTAARRLAAACAQAPGGPCLSDLSPCPAVEAARGLIDGVRAWQSGSAAWSEIEHSLLFYGPPGTGKTWLARALGSEPGVRFVQSSFAEWQSAGHLGNMLAAMRASFAEAVAARPCVLFIDEIDAAGSRDDHDSHNAGYRRQVINGFLEQIDQLNKSGGVLLVGACNNPDALDPAIRRAGRFDRSIEVPLPDRGAIMTMLTAALGSYLSPAEIETLARRGTGLSAAAVDAMIRAGRSRARAAGRDLTIDDLVAHAPGDAPDPAVDWRVAVHEAGHALVAKALGLGRVNRVSITGAGGLTERTRALTQGRLEDLERELTAMMAGRAAERLVLGDVTAGSGGDETSDLAHATRLATAIEAQLGLGEMGPVWYGEADALLLRSPQFFSRVRARLEAAEVQALQTLRPHVGSLRALAARLVVERELGGEELRQALFLPSAPSGVTLIVAEGEEAASCPHPI</sequence>
<dbReference type="GO" id="GO:0030163">
    <property type="term" value="P:protein catabolic process"/>
    <property type="evidence" value="ECO:0007669"/>
    <property type="project" value="TreeGrafter"/>
</dbReference>
<reference evidence="2 3" key="1">
    <citation type="submission" date="2019-04" db="EMBL/GenBank/DDBJ databases">
        <title>Draft Whole-Genome sequence of the purple photosynthetic bacterium Rhodobacter capsulatus SP108 with an indigenous class A beta-lactamase.</title>
        <authorList>
            <person name="Robertson S."/>
            <person name="Meyer T.E."/>
            <person name="Kyndt J.A."/>
        </authorList>
    </citation>
    <scope>NUCLEOTIDE SEQUENCE [LARGE SCALE GENOMIC DNA]</scope>
    <source>
        <strain evidence="2 3">SP108</strain>
    </source>
</reference>
<gene>
    <name evidence="2" type="ORF">FBT96_20385</name>
</gene>
<dbReference type="OrthoDB" id="9809379at2"/>
<accession>A0A4U1JIN6</accession>
<proteinExistence type="predicted"/>
<dbReference type="Gene3D" id="1.20.58.760">
    <property type="entry name" value="Peptidase M41"/>
    <property type="match status" value="1"/>
</dbReference>
<feature type="domain" description="AAA+ ATPase" evidence="1">
    <location>
        <begin position="320"/>
        <end position="459"/>
    </location>
</feature>
<dbReference type="Proteomes" id="UP000310597">
    <property type="component" value="Unassembled WGS sequence"/>
</dbReference>
<dbReference type="Pfam" id="PF01434">
    <property type="entry name" value="Peptidase_M41"/>
    <property type="match status" value="1"/>
</dbReference>
<dbReference type="AlphaFoldDB" id="A0A4U1JIN6"/>
<dbReference type="Gene3D" id="3.40.50.300">
    <property type="entry name" value="P-loop containing nucleotide triphosphate hydrolases"/>
    <property type="match status" value="1"/>
</dbReference>
<dbReference type="SMART" id="SM00382">
    <property type="entry name" value="AAA"/>
    <property type="match status" value="1"/>
</dbReference>
<dbReference type="PANTHER" id="PTHR23076:SF97">
    <property type="entry name" value="ATP-DEPENDENT ZINC METALLOPROTEASE YME1L1"/>
    <property type="match status" value="1"/>
</dbReference>
<dbReference type="PANTHER" id="PTHR23076">
    <property type="entry name" value="METALLOPROTEASE M41 FTSH"/>
    <property type="match status" value="1"/>
</dbReference>
<dbReference type="InterPro" id="IPR027417">
    <property type="entry name" value="P-loop_NTPase"/>
</dbReference>
<organism evidence="2 3">
    <name type="scientific">Rhodobacter capsulatus</name>
    <name type="common">Rhodopseudomonas capsulata</name>
    <dbReference type="NCBI Taxonomy" id="1061"/>
    <lineage>
        <taxon>Bacteria</taxon>
        <taxon>Pseudomonadati</taxon>
        <taxon>Pseudomonadota</taxon>
        <taxon>Alphaproteobacteria</taxon>
        <taxon>Rhodobacterales</taxon>
        <taxon>Rhodobacter group</taxon>
        <taxon>Rhodobacter</taxon>
    </lineage>
</organism>
<dbReference type="InterPro" id="IPR003959">
    <property type="entry name" value="ATPase_AAA_core"/>
</dbReference>
<dbReference type="GO" id="GO:0004222">
    <property type="term" value="F:metalloendopeptidase activity"/>
    <property type="evidence" value="ECO:0007669"/>
    <property type="project" value="InterPro"/>
</dbReference>
<comment type="caution">
    <text evidence="2">The sequence shown here is derived from an EMBL/GenBank/DDBJ whole genome shotgun (WGS) entry which is preliminary data.</text>
</comment>
<dbReference type="GO" id="GO:0005886">
    <property type="term" value="C:plasma membrane"/>
    <property type="evidence" value="ECO:0007669"/>
    <property type="project" value="TreeGrafter"/>
</dbReference>
<dbReference type="InterPro" id="IPR000642">
    <property type="entry name" value="Peptidase_M41"/>
</dbReference>
<dbReference type="EMBL" id="SWJZ01000156">
    <property type="protein sequence ID" value="TKD12546.1"/>
    <property type="molecule type" value="Genomic_DNA"/>
</dbReference>
<dbReference type="Gene3D" id="1.10.8.60">
    <property type="match status" value="1"/>
</dbReference>
<dbReference type="CDD" id="cd19481">
    <property type="entry name" value="RecA-like_protease"/>
    <property type="match status" value="1"/>
</dbReference>
<evidence type="ECO:0000313" key="2">
    <source>
        <dbReference type="EMBL" id="TKD12546.1"/>
    </source>
</evidence>